<comment type="caution">
    <text evidence="1">The sequence shown here is derived from an EMBL/GenBank/DDBJ whole genome shotgun (WGS) entry which is preliminary data.</text>
</comment>
<name>A0A9N8Z9R9_9GLOM</name>
<dbReference type="OrthoDB" id="2305202at2759"/>
<dbReference type="Gene3D" id="3.40.960.10">
    <property type="entry name" value="VSR Endonuclease"/>
    <property type="match status" value="1"/>
</dbReference>
<gene>
    <name evidence="1" type="ORF">ALEPTO_LOCUS2712</name>
</gene>
<reference evidence="1" key="1">
    <citation type="submission" date="2021-06" db="EMBL/GenBank/DDBJ databases">
        <authorList>
            <person name="Kallberg Y."/>
            <person name="Tangrot J."/>
            <person name="Rosling A."/>
        </authorList>
    </citation>
    <scope>NUCLEOTIDE SEQUENCE</scope>
    <source>
        <strain evidence="1">FL130A</strain>
    </source>
</reference>
<evidence type="ECO:0000313" key="1">
    <source>
        <dbReference type="EMBL" id="CAG8485507.1"/>
    </source>
</evidence>
<sequence length="438" mass="50341">MKIPNLKSSDKVLDNVTEEVSEISQCQMDDSEKIRIGHKPDFHVKSSLIVSEVEICLMEVSCVLPTDKKIWRVGDVKKIEEDLNRMPVFGIQVAEETMACWVMTMPFGAFYFVQRLGSVQIPMNRDQSSLARFMDELWKLRIRLLNAEKKVNAFLYNIAFCLSQAQEDVSLYDGFHPIIVQEKKLRKLAKKCGTVPENLPTILQNPDIVTLILKYLKGKDTDDEMPALLFDWNQAGFNDTNVPNCRNGVAGQTQGAIIANLLANGATDFMNLNILFVFQNGQAIGTWHKNVAVNLPWVKHQAGVPDICNNLLRLNKITVHTANVDIEDFSAQILLNEEPMVEYRPSFMEGLELDAFFRSNRIALEVQGAQHRLHNTSWYKDVKKLEDIVNRDRKKRTLCQLNGIYLLEVWYDENPEVTIPKKIYKFREFIDRKIFNLD</sequence>
<proteinExistence type="predicted"/>
<protein>
    <submittedName>
        <fullName evidence="1">6530_t:CDS:1</fullName>
    </submittedName>
</protein>
<dbReference type="EMBL" id="CAJVPS010000423">
    <property type="protein sequence ID" value="CAG8485507.1"/>
    <property type="molecule type" value="Genomic_DNA"/>
</dbReference>
<evidence type="ECO:0000313" key="2">
    <source>
        <dbReference type="Proteomes" id="UP000789508"/>
    </source>
</evidence>
<keyword evidence="2" id="KW-1185">Reference proteome</keyword>
<organism evidence="1 2">
    <name type="scientific">Ambispora leptoticha</name>
    <dbReference type="NCBI Taxonomy" id="144679"/>
    <lineage>
        <taxon>Eukaryota</taxon>
        <taxon>Fungi</taxon>
        <taxon>Fungi incertae sedis</taxon>
        <taxon>Mucoromycota</taxon>
        <taxon>Glomeromycotina</taxon>
        <taxon>Glomeromycetes</taxon>
        <taxon>Archaeosporales</taxon>
        <taxon>Ambisporaceae</taxon>
        <taxon>Ambispora</taxon>
    </lineage>
</organism>
<dbReference type="Proteomes" id="UP000789508">
    <property type="component" value="Unassembled WGS sequence"/>
</dbReference>
<accession>A0A9N8Z9R9</accession>
<dbReference type="AlphaFoldDB" id="A0A9N8Z9R9"/>